<dbReference type="Proteomes" id="UP000217465">
    <property type="component" value="Unassembled WGS sequence"/>
</dbReference>
<sequence length="325" mass="37913">MESYLIIGHENSIMRPILQNTEKRPMITAIVFDVDDTIYDQQAPYCQAMEKCFPNFDMSVINQAYIRFRHYSDIGFPRVMAGEWTTEYFRFWRCKETLLEFGYKEISQTEGEHFQAVYEDELENITMLEEMRMTLDFLKSKGVPMGIITNGPTEHQLKKVKKLGLYDYVDQKRVIVSQATGFQKPEKEIFNLAAEQFDMNPSTTLYVGDSYDNDIMGAFNGGWHSMWFNHRGRKLKTGTKPVFDVAIDNFEQLFGAVKVLFDLPDNKFIFDVNDKKNPILELGLNNGLMMAAERLLESNMSIDKVVILLRLDKQQEKILRMKYVK</sequence>
<gene>
    <name evidence="1" type="primary">yjjG</name>
    <name evidence="1" type="ORF">A9Y57_01622</name>
</gene>
<dbReference type="PRINTS" id="PR00413">
    <property type="entry name" value="HADHALOGNASE"/>
</dbReference>
<organism evidence="1 2">
    <name type="scientific">Streptococcus parauberis</name>
    <dbReference type="NCBI Taxonomy" id="1348"/>
    <lineage>
        <taxon>Bacteria</taxon>
        <taxon>Bacillati</taxon>
        <taxon>Bacillota</taxon>
        <taxon>Bacilli</taxon>
        <taxon>Lactobacillales</taxon>
        <taxon>Streptococcaceae</taxon>
        <taxon>Streptococcus</taxon>
    </lineage>
</organism>
<dbReference type="Gene3D" id="3.40.50.1000">
    <property type="entry name" value="HAD superfamily/HAD-like"/>
    <property type="match status" value="1"/>
</dbReference>
<comment type="caution">
    <text evidence="1">The sequence shown here is derived from an EMBL/GenBank/DDBJ whole genome shotgun (WGS) entry which is preliminary data.</text>
</comment>
<reference evidence="1 2" key="1">
    <citation type="submission" date="2016-06" db="EMBL/GenBank/DDBJ databases">
        <authorList>
            <person name="Haines A.N."/>
            <person name="Council K.R."/>
        </authorList>
    </citation>
    <scope>NUCLEOTIDE SEQUENCE [LARGE SCALE GENOMIC DNA]</scope>
    <source>
        <strain evidence="1 2">SP158-29</strain>
    </source>
</reference>
<name>A0A2I8AJQ3_9STRE</name>
<dbReference type="PANTHER" id="PTHR47478:SF1">
    <property type="entry name" value="PYRIMIDINE 5'-NUCLEOTIDASE YJJG"/>
    <property type="match status" value="1"/>
</dbReference>
<proteinExistence type="predicted"/>
<accession>A0A2I8AJQ3</accession>
<dbReference type="InterPro" id="IPR052550">
    <property type="entry name" value="Pyrimidine_5'-ntase_YjjG"/>
</dbReference>
<dbReference type="Gene3D" id="1.10.150.240">
    <property type="entry name" value="Putative phosphatase, domain 2"/>
    <property type="match status" value="1"/>
</dbReference>
<dbReference type="InterPro" id="IPR036412">
    <property type="entry name" value="HAD-like_sf"/>
</dbReference>
<dbReference type="InterPro" id="IPR006439">
    <property type="entry name" value="HAD-SF_hydro_IA"/>
</dbReference>
<evidence type="ECO:0000313" key="2">
    <source>
        <dbReference type="Proteomes" id="UP000217465"/>
    </source>
</evidence>
<dbReference type="SFLD" id="SFLDG01129">
    <property type="entry name" value="C1.5:_HAD__Beta-PGM__Phosphata"/>
    <property type="match status" value="1"/>
</dbReference>
<dbReference type="Pfam" id="PF00702">
    <property type="entry name" value="Hydrolase"/>
    <property type="match status" value="1"/>
</dbReference>
<dbReference type="NCBIfam" id="TIGR01549">
    <property type="entry name" value="HAD-SF-IA-v1"/>
    <property type="match status" value="1"/>
</dbReference>
<protein>
    <submittedName>
        <fullName evidence="1">Pyrimidine 5'-nucleotidase YjjG</fullName>
    </submittedName>
</protein>
<evidence type="ECO:0000313" key="1">
    <source>
        <dbReference type="EMBL" id="PCH11319.1"/>
    </source>
</evidence>
<dbReference type="InterPro" id="IPR023198">
    <property type="entry name" value="PGP-like_dom2"/>
</dbReference>
<dbReference type="PANTHER" id="PTHR47478">
    <property type="match status" value="1"/>
</dbReference>
<dbReference type="AlphaFoldDB" id="A0A2I8AJQ3"/>
<dbReference type="SFLD" id="SFLDS00003">
    <property type="entry name" value="Haloacid_Dehalogenase"/>
    <property type="match status" value="1"/>
</dbReference>
<dbReference type="EMBL" id="NSGR01000009">
    <property type="protein sequence ID" value="PCH11319.1"/>
    <property type="molecule type" value="Genomic_DNA"/>
</dbReference>
<dbReference type="InterPro" id="IPR023214">
    <property type="entry name" value="HAD_sf"/>
</dbReference>
<dbReference type="SUPFAM" id="SSF56784">
    <property type="entry name" value="HAD-like"/>
    <property type="match status" value="1"/>
</dbReference>